<keyword evidence="3 6" id="KW-0812">Transmembrane</keyword>
<proteinExistence type="predicted"/>
<dbReference type="InterPro" id="IPR032816">
    <property type="entry name" value="VTT_dom"/>
</dbReference>
<keyword evidence="9" id="KW-1185">Reference proteome</keyword>
<dbReference type="EMBL" id="FWPT01000011">
    <property type="protein sequence ID" value="SMA50266.1"/>
    <property type="molecule type" value="Genomic_DNA"/>
</dbReference>
<keyword evidence="5 6" id="KW-0472">Membrane</keyword>
<evidence type="ECO:0000256" key="2">
    <source>
        <dbReference type="ARBA" id="ARBA00022475"/>
    </source>
</evidence>
<keyword evidence="2" id="KW-1003">Cell membrane</keyword>
<feature type="domain" description="VTT" evidence="7">
    <location>
        <begin position="34"/>
        <end position="145"/>
    </location>
</feature>
<comment type="subcellular location">
    <subcellularLocation>
        <location evidence="1">Cell membrane</location>
        <topology evidence="1">Multi-pass membrane protein</topology>
    </subcellularLocation>
</comment>
<evidence type="ECO:0000259" key="7">
    <source>
        <dbReference type="Pfam" id="PF09335"/>
    </source>
</evidence>
<accession>A0A1X7APP9</accession>
<reference evidence="8 9" key="1">
    <citation type="submission" date="2017-03" db="EMBL/GenBank/DDBJ databases">
        <authorList>
            <person name="Afonso C.L."/>
            <person name="Miller P.J."/>
            <person name="Scott M.A."/>
            <person name="Spackman E."/>
            <person name="Goraichik I."/>
            <person name="Dimitrov K.M."/>
            <person name="Suarez D.L."/>
            <person name="Swayne D.E."/>
        </authorList>
    </citation>
    <scope>NUCLEOTIDE SEQUENCE [LARGE SCALE GENOMIC DNA]</scope>
    <source>
        <strain evidence="8">SB41UT1</strain>
    </source>
</reference>
<dbReference type="Pfam" id="PF09335">
    <property type="entry name" value="VTT_dom"/>
    <property type="match status" value="1"/>
</dbReference>
<protein>
    <submittedName>
        <fullName evidence="8">SNARE associated Golgi protein</fullName>
    </submittedName>
</protein>
<organism evidence="8 9">
    <name type="scientific">Parendozoicomonas haliclonae</name>
    <dbReference type="NCBI Taxonomy" id="1960125"/>
    <lineage>
        <taxon>Bacteria</taxon>
        <taxon>Pseudomonadati</taxon>
        <taxon>Pseudomonadota</taxon>
        <taxon>Gammaproteobacteria</taxon>
        <taxon>Oceanospirillales</taxon>
        <taxon>Endozoicomonadaceae</taxon>
        <taxon>Parendozoicomonas</taxon>
    </lineage>
</organism>
<evidence type="ECO:0000313" key="8">
    <source>
        <dbReference type="EMBL" id="SMA50266.1"/>
    </source>
</evidence>
<dbReference type="OrthoDB" id="5703869at2"/>
<evidence type="ECO:0000256" key="4">
    <source>
        <dbReference type="ARBA" id="ARBA00022989"/>
    </source>
</evidence>
<dbReference type="RefSeq" id="WP_087112706.1">
    <property type="nucleotide sequence ID" value="NZ_CBCSCN010000013.1"/>
</dbReference>
<dbReference type="Proteomes" id="UP000196573">
    <property type="component" value="Unassembled WGS sequence"/>
</dbReference>
<dbReference type="AlphaFoldDB" id="A0A1X7APP9"/>
<gene>
    <name evidence="8" type="ORF">EHSB41UT_04060</name>
</gene>
<sequence length="212" mass="23500">MDGMIFFEGYLFSSPVLLWMALFLGTFVLEDAAIVAGVMLVLQEGISEFGGFSALLLGIVVGDILLYTLGAWSSSLKLLQHWKQKHASQKIGGWLKENALLTILLVRFAPGLRLPCYLSCGWFSIPLKVFILGVSVAGCLWMLLVYGGLLYGGKNLWNSSQAALWLNKFGIDPDIGKWVLLPLVAAVLYMMQWCMKFAIRAYLERRNAGKQG</sequence>
<name>A0A1X7APP9_9GAMM</name>
<dbReference type="InterPro" id="IPR051311">
    <property type="entry name" value="DedA_domain"/>
</dbReference>
<evidence type="ECO:0000256" key="3">
    <source>
        <dbReference type="ARBA" id="ARBA00022692"/>
    </source>
</evidence>
<evidence type="ECO:0000256" key="1">
    <source>
        <dbReference type="ARBA" id="ARBA00004651"/>
    </source>
</evidence>
<feature type="transmembrane region" description="Helical" evidence="6">
    <location>
        <begin position="49"/>
        <end position="69"/>
    </location>
</feature>
<feature type="transmembrane region" description="Helical" evidence="6">
    <location>
        <begin position="175"/>
        <end position="195"/>
    </location>
</feature>
<evidence type="ECO:0000256" key="5">
    <source>
        <dbReference type="ARBA" id="ARBA00023136"/>
    </source>
</evidence>
<keyword evidence="4 6" id="KW-1133">Transmembrane helix</keyword>
<dbReference type="PANTHER" id="PTHR42709:SF6">
    <property type="entry name" value="UNDECAPRENYL PHOSPHATE TRANSPORTER A"/>
    <property type="match status" value="1"/>
</dbReference>
<feature type="transmembrane region" description="Helical" evidence="6">
    <location>
        <begin position="16"/>
        <end position="42"/>
    </location>
</feature>
<feature type="transmembrane region" description="Helical" evidence="6">
    <location>
        <begin position="99"/>
        <end position="118"/>
    </location>
</feature>
<dbReference type="PANTHER" id="PTHR42709">
    <property type="entry name" value="ALKALINE PHOSPHATASE LIKE PROTEIN"/>
    <property type="match status" value="1"/>
</dbReference>
<evidence type="ECO:0000256" key="6">
    <source>
        <dbReference type="SAM" id="Phobius"/>
    </source>
</evidence>
<dbReference type="GO" id="GO:0005886">
    <property type="term" value="C:plasma membrane"/>
    <property type="evidence" value="ECO:0007669"/>
    <property type="project" value="UniProtKB-SubCell"/>
</dbReference>
<feature type="transmembrane region" description="Helical" evidence="6">
    <location>
        <begin position="130"/>
        <end position="151"/>
    </location>
</feature>
<evidence type="ECO:0000313" key="9">
    <source>
        <dbReference type="Proteomes" id="UP000196573"/>
    </source>
</evidence>